<name>A0AB34FDN0_9HYPO</name>
<dbReference type="Pfam" id="PF00722">
    <property type="entry name" value="Glyco_hydro_16"/>
    <property type="match status" value="1"/>
</dbReference>
<keyword evidence="10 17" id="KW-1015">Disulfide bond</keyword>
<feature type="disulfide bond" evidence="17">
    <location>
        <begin position="27"/>
        <end position="34"/>
    </location>
</feature>
<evidence type="ECO:0000256" key="20">
    <source>
        <dbReference type="SAM" id="SignalP"/>
    </source>
</evidence>
<evidence type="ECO:0000256" key="14">
    <source>
        <dbReference type="ARBA" id="ARBA00023316"/>
    </source>
</evidence>
<comment type="catalytic activity">
    <reaction evidence="1">
        <text>Random endo-hydrolysis of N-acetyl-beta-D-glucosaminide (1-&gt;4)-beta-linkages in chitin and chitodextrins.</text>
        <dbReference type="EC" id="3.2.1.14"/>
    </reaction>
</comment>
<evidence type="ECO:0000256" key="7">
    <source>
        <dbReference type="ARBA" id="ARBA00022729"/>
    </source>
</evidence>
<dbReference type="AlphaFoldDB" id="A0AB34FDN0"/>
<evidence type="ECO:0000256" key="19">
    <source>
        <dbReference type="SAM" id="Phobius"/>
    </source>
</evidence>
<comment type="subcellular location">
    <subcellularLocation>
        <location evidence="2">Cell envelope</location>
    </subcellularLocation>
    <subcellularLocation>
        <location evidence="3">Membrane</location>
        <topology evidence="3">Lipid-anchor</topology>
        <topology evidence="3">GPI-anchor</topology>
    </subcellularLocation>
</comment>
<keyword evidence="12" id="KW-0449">Lipoprotein</keyword>
<feature type="region of interest" description="Disordered" evidence="18">
    <location>
        <begin position="307"/>
        <end position="359"/>
    </location>
</feature>
<dbReference type="PIRSF" id="PIRSF037299">
    <property type="entry name" value="Glycosidase_CRH1_prd"/>
    <property type="match status" value="1"/>
</dbReference>
<keyword evidence="11" id="KW-0325">Glycoprotein</keyword>
<evidence type="ECO:0000259" key="21">
    <source>
        <dbReference type="PROSITE" id="PS51762"/>
    </source>
</evidence>
<evidence type="ECO:0000256" key="9">
    <source>
        <dbReference type="ARBA" id="ARBA00023136"/>
    </source>
</evidence>
<evidence type="ECO:0000256" key="4">
    <source>
        <dbReference type="ARBA" id="ARBA00022622"/>
    </source>
</evidence>
<dbReference type="CDD" id="cd02183">
    <property type="entry name" value="GH16_fungal_CRH1_transglycosylase"/>
    <property type="match status" value="1"/>
</dbReference>
<feature type="compositionally biased region" description="Low complexity" evidence="18">
    <location>
        <begin position="307"/>
        <end position="347"/>
    </location>
</feature>
<dbReference type="InterPro" id="IPR050546">
    <property type="entry name" value="Glycosyl_Hydrlase_16"/>
</dbReference>
<reference evidence="22" key="1">
    <citation type="submission" date="2023-01" db="EMBL/GenBank/DDBJ databases">
        <title>The growth and conidiation of Purpureocillium lavendulum are regulated by nitrogen source and histone H3K14 acetylation.</title>
        <authorList>
            <person name="Tang P."/>
            <person name="Han J."/>
            <person name="Zhang C."/>
            <person name="Tang P."/>
            <person name="Qi F."/>
            <person name="Zhang K."/>
            <person name="Liang L."/>
        </authorList>
    </citation>
    <scope>NUCLEOTIDE SEQUENCE</scope>
    <source>
        <strain evidence="22">YMF1.00683</strain>
    </source>
</reference>
<feature type="chain" id="PRO_5044301193" description="Crh-like protein" evidence="20">
    <location>
        <begin position="22"/>
        <end position="446"/>
    </location>
</feature>
<evidence type="ECO:0000256" key="18">
    <source>
        <dbReference type="SAM" id="MobiDB-lite"/>
    </source>
</evidence>
<gene>
    <name evidence="22" type="ORF">O9K51_10457</name>
</gene>
<evidence type="ECO:0000256" key="17">
    <source>
        <dbReference type="PIRSR" id="PIRSR037299-2"/>
    </source>
</evidence>
<evidence type="ECO:0000256" key="11">
    <source>
        <dbReference type="ARBA" id="ARBA00023180"/>
    </source>
</evidence>
<keyword evidence="19" id="KW-0812">Transmembrane</keyword>
<keyword evidence="19" id="KW-1133">Transmembrane helix</keyword>
<feature type="domain" description="GH16" evidence="21">
    <location>
        <begin position="21"/>
        <end position="222"/>
    </location>
</feature>
<keyword evidence="7 20" id="KW-0732">Signal</keyword>
<evidence type="ECO:0000256" key="2">
    <source>
        <dbReference type="ARBA" id="ARBA00004196"/>
    </source>
</evidence>
<keyword evidence="4" id="KW-0336">GPI-anchor</keyword>
<dbReference type="PANTHER" id="PTHR10963">
    <property type="entry name" value="GLYCOSYL HYDROLASE-RELATED"/>
    <property type="match status" value="1"/>
</dbReference>
<keyword evidence="6" id="KW-0808">Transferase</keyword>
<evidence type="ECO:0000256" key="13">
    <source>
        <dbReference type="ARBA" id="ARBA00023295"/>
    </source>
</evidence>
<evidence type="ECO:0000256" key="16">
    <source>
        <dbReference type="PIRNR" id="PIRNR037299"/>
    </source>
</evidence>
<dbReference type="Proteomes" id="UP001163105">
    <property type="component" value="Unassembled WGS sequence"/>
</dbReference>
<evidence type="ECO:0000256" key="6">
    <source>
        <dbReference type="ARBA" id="ARBA00022679"/>
    </source>
</evidence>
<dbReference type="InterPro" id="IPR017168">
    <property type="entry name" value="CHR-like"/>
</dbReference>
<keyword evidence="13" id="KW-0326">Glycosidase</keyword>
<keyword evidence="9 16" id="KW-0472">Membrane</keyword>
<dbReference type="GO" id="GO:0009277">
    <property type="term" value="C:fungal-type cell wall"/>
    <property type="evidence" value="ECO:0007669"/>
    <property type="project" value="TreeGrafter"/>
</dbReference>
<proteinExistence type="inferred from homology"/>
<dbReference type="GO" id="GO:0098552">
    <property type="term" value="C:side of membrane"/>
    <property type="evidence" value="ECO:0007669"/>
    <property type="project" value="UniProtKB-KW"/>
</dbReference>
<feature type="compositionally biased region" description="Low complexity" evidence="18">
    <location>
        <begin position="376"/>
        <end position="407"/>
    </location>
</feature>
<dbReference type="EC" id="3.2.-.-" evidence="16"/>
<protein>
    <recommendedName>
        <fullName evidence="16">Crh-like protein</fullName>
        <ecNumber evidence="16">3.2.-.-</ecNumber>
    </recommendedName>
</protein>
<comment type="similarity">
    <text evidence="15">Belongs to the glycosyl hydrolase 16 family. CRH1 subfamily.</text>
</comment>
<dbReference type="SUPFAM" id="SSF49899">
    <property type="entry name" value="Concanavalin A-like lectins/glucanases"/>
    <property type="match status" value="1"/>
</dbReference>
<dbReference type="GO" id="GO:0008843">
    <property type="term" value="F:endochitinase activity"/>
    <property type="evidence" value="ECO:0007669"/>
    <property type="project" value="UniProtKB-EC"/>
</dbReference>
<dbReference type="GO" id="GO:0031505">
    <property type="term" value="P:fungal-type cell wall organization"/>
    <property type="evidence" value="ECO:0007669"/>
    <property type="project" value="TreeGrafter"/>
</dbReference>
<keyword evidence="5" id="KW-0328">Glycosyltransferase</keyword>
<dbReference type="PANTHER" id="PTHR10963:SF68">
    <property type="entry name" value="GLYCOSIDASE CRH1-RELATED"/>
    <property type="match status" value="1"/>
</dbReference>
<dbReference type="PROSITE" id="PS51762">
    <property type="entry name" value="GH16_2"/>
    <property type="match status" value="1"/>
</dbReference>
<evidence type="ECO:0000256" key="10">
    <source>
        <dbReference type="ARBA" id="ARBA00023157"/>
    </source>
</evidence>
<evidence type="ECO:0000256" key="5">
    <source>
        <dbReference type="ARBA" id="ARBA00022676"/>
    </source>
</evidence>
<dbReference type="EMBL" id="JAQHRD010000015">
    <property type="protein sequence ID" value="KAJ6436921.1"/>
    <property type="molecule type" value="Genomic_DNA"/>
</dbReference>
<dbReference type="GO" id="GO:0005975">
    <property type="term" value="P:carbohydrate metabolic process"/>
    <property type="evidence" value="ECO:0007669"/>
    <property type="project" value="InterPro"/>
</dbReference>
<keyword evidence="8 16" id="KW-0378">Hydrolase</keyword>
<dbReference type="GO" id="GO:0016757">
    <property type="term" value="F:glycosyltransferase activity"/>
    <property type="evidence" value="ECO:0007669"/>
    <property type="project" value="UniProtKB-KW"/>
</dbReference>
<feature type="signal peptide" evidence="20">
    <location>
        <begin position="1"/>
        <end position="21"/>
    </location>
</feature>
<keyword evidence="14" id="KW-0961">Cell wall biogenesis/degradation</keyword>
<evidence type="ECO:0000256" key="8">
    <source>
        <dbReference type="ARBA" id="ARBA00022801"/>
    </source>
</evidence>
<comment type="caution">
    <text evidence="22">The sequence shown here is derived from an EMBL/GenBank/DDBJ whole genome shotgun (WGS) entry which is preliminary data.</text>
</comment>
<evidence type="ECO:0000313" key="22">
    <source>
        <dbReference type="EMBL" id="KAJ6436921.1"/>
    </source>
</evidence>
<evidence type="ECO:0000256" key="15">
    <source>
        <dbReference type="ARBA" id="ARBA00038074"/>
    </source>
</evidence>
<feature type="transmembrane region" description="Helical" evidence="19">
    <location>
        <begin position="425"/>
        <end position="445"/>
    </location>
</feature>
<feature type="region of interest" description="Disordered" evidence="18">
    <location>
        <begin position="376"/>
        <end position="410"/>
    </location>
</feature>
<evidence type="ECO:0000256" key="3">
    <source>
        <dbReference type="ARBA" id="ARBA00004589"/>
    </source>
</evidence>
<keyword evidence="23" id="KW-1185">Reference proteome</keyword>
<dbReference type="InterPro" id="IPR013320">
    <property type="entry name" value="ConA-like_dom_sf"/>
</dbReference>
<organism evidence="22 23">
    <name type="scientific">Purpureocillium lavendulum</name>
    <dbReference type="NCBI Taxonomy" id="1247861"/>
    <lineage>
        <taxon>Eukaryota</taxon>
        <taxon>Fungi</taxon>
        <taxon>Dikarya</taxon>
        <taxon>Ascomycota</taxon>
        <taxon>Pezizomycotina</taxon>
        <taxon>Sordariomycetes</taxon>
        <taxon>Hypocreomycetidae</taxon>
        <taxon>Hypocreales</taxon>
        <taxon>Ophiocordycipitaceae</taxon>
        <taxon>Purpureocillium</taxon>
    </lineage>
</organism>
<evidence type="ECO:0000256" key="1">
    <source>
        <dbReference type="ARBA" id="ARBA00000822"/>
    </source>
</evidence>
<accession>A0AB34FDN0</accession>
<dbReference type="Gene3D" id="2.60.120.200">
    <property type="match status" value="1"/>
</dbReference>
<evidence type="ECO:0000313" key="23">
    <source>
        <dbReference type="Proteomes" id="UP001163105"/>
    </source>
</evidence>
<sequence length="446" mass="45209">MMSKVFSAAAVVLAASSLVSAQTSTLCNPLKKACPADTAFGGTTTCDFTKGACSTFDLADGTNLKYDSQGAVFTITKDSDAPTIHTDKYIFFGKVEVVVQAAPGIDWEWVGGDNAQVQTNYFSKGDTSTYDRGAFHNVANPTAQFHTYTLEWTSQAVTWSIDGAVVRTLTAASAKGGAAFPQTPMQVKLGTWIGGRKDAPKGVVQWAGGYADYSKGPFLAYYKSITITDYAGKDKPANGGIKQYIYSDNSGSWQSIKVVVGSGDDTSTSSAASSATPTIGSKTFQASSTASTEAVVSKTTSVESKTTFASTTSSASSTRSDSGSGNSTASTVAGSSTSRAANSTASTIGPQTFPASSTSSTVSAVLRTTSAESKTTLVTATSSASSTRSGSGSGNSTASTVAGSSTSRAVGSTAPTILPSVAARGVVAVGSVLLAGAVILAVQLLL</sequence>
<dbReference type="InterPro" id="IPR000757">
    <property type="entry name" value="Beta-glucanase-like"/>
</dbReference>
<evidence type="ECO:0000256" key="12">
    <source>
        <dbReference type="ARBA" id="ARBA00023288"/>
    </source>
</evidence>